<sequence>FEIYGGKDDDIGNSWFIGEPVEVIYNYKFDGIWQADEADEAAFYGQTEGQAKVVDYGEKGITPEEDRIILGSPMPDWTGSLSSQLSYKNIDFSFSMFTNQGVLVNSGFHANFTDVRDRGRQKLDIDSWYVPQNEATAPNGPKVSNTYPQPRNAGAYWRNNGVGYIKDASFVKVKNISLGYTFNQSVLSAANIKSCRIYVNILNPFVFTDYEGWDPEWADQSVANGG</sequence>
<reference evidence="1" key="1">
    <citation type="journal article" date="2014" name="Front. Microbiol.">
        <title>High frequency of phylogenetically diverse reductive dehalogenase-homologous genes in deep subseafloor sedimentary metagenomes.</title>
        <authorList>
            <person name="Kawai M."/>
            <person name="Futagami T."/>
            <person name="Toyoda A."/>
            <person name="Takaki Y."/>
            <person name="Nishi S."/>
            <person name="Hori S."/>
            <person name="Arai W."/>
            <person name="Tsubouchi T."/>
            <person name="Morono Y."/>
            <person name="Uchiyama I."/>
            <person name="Ito T."/>
            <person name="Fujiyama A."/>
            <person name="Inagaki F."/>
            <person name="Takami H."/>
        </authorList>
    </citation>
    <scope>NUCLEOTIDE SEQUENCE</scope>
    <source>
        <strain evidence="1">Expedition CK06-06</strain>
    </source>
</reference>
<dbReference type="EMBL" id="BARW01035092">
    <property type="protein sequence ID" value="GAJ13392.1"/>
    <property type="molecule type" value="Genomic_DNA"/>
</dbReference>
<gene>
    <name evidence="1" type="ORF">S12H4_54818</name>
</gene>
<accession>X1V9S5</accession>
<name>X1V9S5_9ZZZZ</name>
<comment type="caution">
    <text evidence="1">The sequence shown here is derived from an EMBL/GenBank/DDBJ whole genome shotgun (WGS) entry which is preliminary data.</text>
</comment>
<proteinExistence type="predicted"/>
<evidence type="ECO:0008006" key="2">
    <source>
        <dbReference type="Google" id="ProtNLM"/>
    </source>
</evidence>
<feature type="non-terminal residue" evidence="1">
    <location>
        <position position="1"/>
    </location>
</feature>
<organism evidence="1">
    <name type="scientific">marine sediment metagenome</name>
    <dbReference type="NCBI Taxonomy" id="412755"/>
    <lineage>
        <taxon>unclassified sequences</taxon>
        <taxon>metagenomes</taxon>
        <taxon>ecological metagenomes</taxon>
    </lineage>
</organism>
<feature type="non-terminal residue" evidence="1">
    <location>
        <position position="226"/>
    </location>
</feature>
<evidence type="ECO:0000313" key="1">
    <source>
        <dbReference type="EMBL" id="GAJ13392.1"/>
    </source>
</evidence>
<protein>
    <recommendedName>
        <fullName evidence="2">TonB-dependent receptor-like beta-barrel domain-containing protein</fullName>
    </recommendedName>
</protein>
<dbReference type="AlphaFoldDB" id="X1V9S5"/>